<feature type="domain" description="Methyltransferase type 11" evidence="1">
    <location>
        <begin position="87"/>
        <end position="132"/>
    </location>
</feature>
<dbReference type="Pfam" id="PF08241">
    <property type="entry name" value="Methyltransf_11"/>
    <property type="match status" value="1"/>
</dbReference>
<comment type="caution">
    <text evidence="2">The sequence shown here is derived from an EMBL/GenBank/DDBJ whole genome shotgun (WGS) entry which is preliminary data.</text>
</comment>
<name>A0A0F9BUL5_9ZZZZ</name>
<dbReference type="AlphaFoldDB" id="A0A0F9BUL5"/>
<dbReference type="InterPro" id="IPR013216">
    <property type="entry name" value="Methyltransf_11"/>
</dbReference>
<evidence type="ECO:0000313" key="2">
    <source>
        <dbReference type="EMBL" id="KKK94109.1"/>
    </source>
</evidence>
<gene>
    <name evidence="2" type="ORF">LCGC14_2686180</name>
</gene>
<organism evidence="2">
    <name type="scientific">marine sediment metagenome</name>
    <dbReference type="NCBI Taxonomy" id="412755"/>
    <lineage>
        <taxon>unclassified sequences</taxon>
        <taxon>metagenomes</taxon>
        <taxon>ecological metagenomes</taxon>
    </lineage>
</organism>
<evidence type="ECO:0000259" key="1">
    <source>
        <dbReference type="Pfam" id="PF08241"/>
    </source>
</evidence>
<protein>
    <recommendedName>
        <fullName evidence="1">Methyltransferase type 11 domain-containing protein</fullName>
    </recommendedName>
</protein>
<proteinExistence type="predicted"/>
<dbReference type="SUPFAM" id="SSF53335">
    <property type="entry name" value="S-adenosyl-L-methionine-dependent methyltransferases"/>
    <property type="match status" value="1"/>
</dbReference>
<sequence>KPRHTLQHPPDSSTRRIEGSDIMSAERHLYSRVHTYGAFARFVAERPPLGDVLALGATGQERQSWLGPVSNYVTIDFDLTTKPHAWMDARSLGFQKDSFDCVIMDQLLEHVPRPWHVLSEALHVLRPGGYVLLSSPFLAPMHGRAPKVLDYWRFTPNALHILLTDAGFEGLELGWWGNKTAVHDYMDNLWFGTDEETFNTIMAEEPDSAYAITTWGVAHKPGA</sequence>
<feature type="non-terminal residue" evidence="2">
    <location>
        <position position="1"/>
    </location>
</feature>
<reference evidence="2" key="1">
    <citation type="journal article" date="2015" name="Nature">
        <title>Complex archaea that bridge the gap between prokaryotes and eukaryotes.</title>
        <authorList>
            <person name="Spang A."/>
            <person name="Saw J.H."/>
            <person name="Jorgensen S.L."/>
            <person name="Zaremba-Niedzwiedzka K."/>
            <person name="Martijn J."/>
            <person name="Lind A.E."/>
            <person name="van Eijk R."/>
            <person name="Schleper C."/>
            <person name="Guy L."/>
            <person name="Ettema T.J."/>
        </authorList>
    </citation>
    <scope>NUCLEOTIDE SEQUENCE</scope>
</reference>
<dbReference type="CDD" id="cd02440">
    <property type="entry name" value="AdoMet_MTases"/>
    <property type="match status" value="1"/>
</dbReference>
<dbReference type="GO" id="GO:0008757">
    <property type="term" value="F:S-adenosylmethionine-dependent methyltransferase activity"/>
    <property type="evidence" value="ECO:0007669"/>
    <property type="project" value="InterPro"/>
</dbReference>
<dbReference type="EMBL" id="LAZR01047488">
    <property type="protein sequence ID" value="KKK94109.1"/>
    <property type="molecule type" value="Genomic_DNA"/>
</dbReference>
<dbReference type="Gene3D" id="3.40.50.150">
    <property type="entry name" value="Vaccinia Virus protein VP39"/>
    <property type="match status" value="1"/>
</dbReference>
<dbReference type="InterPro" id="IPR029063">
    <property type="entry name" value="SAM-dependent_MTases_sf"/>
</dbReference>
<accession>A0A0F9BUL5</accession>